<dbReference type="GO" id="GO:0006310">
    <property type="term" value="P:DNA recombination"/>
    <property type="evidence" value="ECO:0007669"/>
    <property type="project" value="UniProtKB-KW"/>
</dbReference>
<dbReference type="PANTHER" id="PTHR30349:SF41">
    <property type="entry name" value="INTEGRASE_RECOMBINASE PROTEIN MJ0367-RELATED"/>
    <property type="match status" value="1"/>
</dbReference>
<feature type="domain" description="Tyr recombinase" evidence="5">
    <location>
        <begin position="449"/>
        <end position="651"/>
    </location>
</feature>
<evidence type="ECO:0000256" key="4">
    <source>
        <dbReference type="SAM" id="MobiDB-lite"/>
    </source>
</evidence>
<proteinExistence type="inferred from homology"/>
<accession>A0A5Q3Q7J6</accession>
<protein>
    <submittedName>
        <fullName evidence="6">Tyrosine-type recombinase/integrase</fullName>
    </submittedName>
</protein>
<organism evidence="6 7">
    <name type="scientific">Allosaccharopolyspora coralli</name>
    <dbReference type="NCBI Taxonomy" id="2665642"/>
    <lineage>
        <taxon>Bacteria</taxon>
        <taxon>Bacillati</taxon>
        <taxon>Actinomycetota</taxon>
        <taxon>Actinomycetes</taxon>
        <taxon>Pseudonocardiales</taxon>
        <taxon>Pseudonocardiaceae</taxon>
        <taxon>Allosaccharopolyspora</taxon>
    </lineage>
</organism>
<dbReference type="Gene3D" id="1.10.443.10">
    <property type="entry name" value="Intergrase catalytic core"/>
    <property type="match status" value="1"/>
</dbReference>
<name>A0A5Q3Q7J6_9PSEU</name>
<keyword evidence="7" id="KW-1185">Reference proteome</keyword>
<dbReference type="InterPro" id="IPR002104">
    <property type="entry name" value="Integrase_catalytic"/>
</dbReference>
<dbReference type="KEGG" id="sace:GIY23_13040"/>
<dbReference type="SUPFAM" id="SSF56349">
    <property type="entry name" value="DNA breaking-rejoining enzymes"/>
    <property type="match status" value="1"/>
</dbReference>
<evidence type="ECO:0000256" key="3">
    <source>
        <dbReference type="ARBA" id="ARBA00023172"/>
    </source>
</evidence>
<evidence type="ECO:0000313" key="6">
    <source>
        <dbReference type="EMBL" id="QGK70323.1"/>
    </source>
</evidence>
<feature type="region of interest" description="Disordered" evidence="4">
    <location>
        <begin position="804"/>
        <end position="826"/>
    </location>
</feature>
<dbReference type="InterPro" id="IPR013762">
    <property type="entry name" value="Integrase-like_cat_sf"/>
</dbReference>
<dbReference type="PROSITE" id="PS51898">
    <property type="entry name" value="TYR_RECOMBINASE"/>
    <property type="match status" value="1"/>
</dbReference>
<dbReference type="RefSeq" id="WP_154076907.1">
    <property type="nucleotide sequence ID" value="NZ_CP045929.1"/>
</dbReference>
<dbReference type="InterPro" id="IPR050090">
    <property type="entry name" value="Tyrosine_recombinase_XerCD"/>
</dbReference>
<evidence type="ECO:0000256" key="1">
    <source>
        <dbReference type="ARBA" id="ARBA00008857"/>
    </source>
</evidence>
<dbReference type="AlphaFoldDB" id="A0A5Q3Q7J6"/>
<evidence type="ECO:0000256" key="2">
    <source>
        <dbReference type="ARBA" id="ARBA00023125"/>
    </source>
</evidence>
<keyword evidence="2" id="KW-0238">DNA-binding</keyword>
<feature type="compositionally biased region" description="Basic and acidic residues" evidence="4">
    <location>
        <begin position="816"/>
        <end position="826"/>
    </location>
</feature>
<dbReference type="GO" id="GO:0015074">
    <property type="term" value="P:DNA integration"/>
    <property type="evidence" value="ECO:0007669"/>
    <property type="project" value="InterPro"/>
</dbReference>
<reference evidence="7" key="1">
    <citation type="submission" date="2019-11" db="EMBL/GenBank/DDBJ databases">
        <title>The complete genome sequence of Saccharopolyspora sp. E2A.</title>
        <authorList>
            <person name="Zhang G."/>
        </authorList>
    </citation>
    <scope>NUCLEOTIDE SEQUENCE [LARGE SCALE GENOMIC DNA]</scope>
    <source>
        <strain evidence="7">E2A</strain>
    </source>
</reference>
<dbReference type="GO" id="GO:0003677">
    <property type="term" value="F:DNA binding"/>
    <property type="evidence" value="ECO:0007669"/>
    <property type="project" value="UniProtKB-KW"/>
</dbReference>
<sequence>MSISAIATAPRDPGAGVGGGPVEELRRLLRPEFLARVGWDAEVGVVAPARDDALLGLRECVVIDCQAATRAKWAELCTSCWERHKASGIALEAFTRTPSGKASRGEKPCRVAGCPRPTRVRERLCGTHSWHRKQHLDLTVQAWLARPEVVPLPSYGDCRVPACIRRADDQAGLCKPHVKQWRKARRGDPDADLAAWVRSAVPVSLGHVIVLKGLPDRVQLELLLGIQRRTDASLRTLPTTIRHLVKLAHARRAGSVFDLAEVRSTDIRHDAGAVLRSILAELYCALSDPERERAKDIWHLVVFGLTGTLDFTGISQPWLRAATKHWVAEDLPLHRGRQAATTSRDTINAVTRLSESLRLSRDDYGTDATRLGRGDVVTFTNRMVYLRRTGQMSEKKQLETLRRVRRFLDDLRALGLTRPPHPAAGLAGECTVRRGDVPREAEREARGRDLPPAASTVITENLGLLEARAGLDERRITELLIDTGRRPDEACALAWDCLERDHDGKPTLIYTDSKNDRPGRRLPISEATAALLVTQQSDVRARFPHTPVGELALFPRVKGNKDGTKPIPVSSYTNAHRVFVDTIEHLLIGPDGQPLDSTTVVPYSYRHTYAQRHADEGVNPDVLRELLGHRSTRTTTGYYRVTEKRVRAAVDRVSAHQVDGHGRQVFGQVSSLLAHEHARLRVGQVAVPFGICTEPSNVKAGGKACPYKFTCLGCGHFRSDPSYLPELKSYLQQLLADHERVQAATDIEDWARARLSPAEEEISTLRTLIRRIETDLDTLTERDRAQITEAINVIRTTRQTVSLGMPSVRPPAAETGRAHHDRTPHS</sequence>
<dbReference type="PANTHER" id="PTHR30349">
    <property type="entry name" value="PHAGE INTEGRASE-RELATED"/>
    <property type="match status" value="1"/>
</dbReference>
<gene>
    <name evidence="6" type="ORF">GIY23_13040</name>
</gene>
<evidence type="ECO:0000313" key="7">
    <source>
        <dbReference type="Proteomes" id="UP000371041"/>
    </source>
</evidence>
<dbReference type="InterPro" id="IPR011010">
    <property type="entry name" value="DNA_brk_join_enz"/>
</dbReference>
<evidence type="ECO:0000259" key="5">
    <source>
        <dbReference type="PROSITE" id="PS51898"/>
    </source>
</evidence>
<dbReference type="EMBL" id="CP045929">
    <property type="protein sequence ID" value="QGK70323.1"/>
    <property type="molecule type" value="Genomic_DNA"/>
</dbReference>
<dbReference type="Proteomes" id="UP000371041">
    <property type="component" value="Chromosome"/>
</dbReference>
<keyword evidence="3" id="KW-0233">DNA recombination</keyword>
<dbReference type="Pfam" id="PF00589">
    <property type="entry name" value="Phage_integrase"/>
    <property type="match status" value="1"/>
</dbReference>
<comment type="similarity">
    <text evidence="1">Belongs to the 'phage' integrase family.</text>
</comment>